<name>A0A176K4J4_9BACT</name>
<organism evidence="1 2">
    <name type="scientific">Kosmotoga arenicorallina S304</name>
    <dbReference type="NCBI Taxonomy" id="1453497"/>
    <lineage>
        <taxon>Bacteria</taxon>
        <taxon>Thermotogati</taxon>
        <taxon>Thermotogota</taxon>
        <taxon>Thermotogae</taxon>
        <taxon>Kosmotogales</taxon>
        <taxon>Kosmotogaceae</taxon>
        <taxon>Kosmotoga</taxon>
    </lineage>
</organism>
<reference evidence="1 2" key="1">
    <citation type="submission" date="2014-02" db="EMBL/GenBank/DDBJ databases">
        <title>Kosmotoga genome sequencing.</title>
        <authorList>
            <person name="Pollo S.M."/>
            <person name="Charchuk R."/>
            <person name="Nesbo C.L."/>
        </authorList>
    </citation>
    <scope>NUCLEOTIDE SEQUENCE [LARGE SCALE GENOMIC DNA]</scope>
    <source>
        <strain evidence="1 2">S304</strain>
    </source>
</reference>
<accession>A0A176K4J4</accession>
<keyword evidence="2" id="KW-1185">Reference proteome</keyword>
<dbReference type="PATRIC" id="fig|1453497.3.peg.7"/>
<dbReference type="SUPFAM" id="SSF55154">
    <property type="entry name" value="CYTH-like phosphatases"/>
    <property type="match status" value="1"/>
</dbReference>
<evidence type="ECO:0000313" key="1">
    <source>
        <dbReference type="EMBL" id="OAA32502.1"/>
    </source>
</evidence>
<dbReference type="InterPro" id="IPR033469">
    <property type="entry name" value="CYTH-like_dom_sf"/>
</dbReference>
<dbReference type="Gene3D" id="2.40.320.10">
    <property type="entry name" value="Hypothetical Protein Pfu-838710-001"/>
    <property type="match status" value="1"/>
</dbReference>
<dbReference type="AlphaFoldDB" id="A0A176K4J4"/>
<comment type="caution">
    <text evidence="1">The sequence shown here is derived from an EMBL/GenBank/DDBJ whole genome shotgun (WGS) entry which is preliminary data.</text>
</comment>
<dbReference type="Proteomes" id="UP000077339">
    <property type="component" value="Unassembled WGS sequence"/>
</dbReference>
<dbReference type="OrthoDB" id="41070at2"/>
<gene>
    <name evidence="1" type="ORF">AT15_00035</name>
</gene>
<dbReference type="Gene3D" id="3.40.50.10770">
    <property type="entry name" value="Hypothetical protein VC1899 like domain (Restriction endonuclease-like)"/>
    <property type="match status" value="1"/>
</dbReference>
<dbReference type="EMBL" id="JFHK01000001">
    <property type="protein sequence ID" value="OAA32502.1"/>
    <property type="molecule type" value="Genomic_DNA"/>
</dbReference>
<evidence type="ECO:0000313" key="2">
    <source>
        <dbReference type="Proteomes" id="UP000077339"/>
    </source>
</evidence>
<sequence length="1058" mass="123171">MRRIEKERKFLISKNQEKEFIQKAKKKCGIIQWYLDKQTRIRLEIWKEPTGYRHLWTKTKKEKNQSPNRIEEEVSLAPEEVDIRDLENKPLVIKIRYFLNESHPEVIVDRFLMKNSDKGLLCEIELSEDDSEDSFNKAIKEFGLDAVNEVTGNPEYENENLAKHEEAKISSLIEFVENQLKGKTTVVMLQGTSLFGKKYQSKSTGKRIKISNRVTHKVLSLHELPEDLVYVKEDNGKSIELPIYNYFQQNNPFNYGEYYGLCAELDSLYLIQKLGYEIDEAVMFVFPDLENKNSEVDKDFNKLFSKKDHPLIFEYLEPLIKNAFGVSVKSIPLCYSPEIKETAIETFKTIWQEMTEVIHDHRQKEIIVDVAPGHKYAGIMTALYCLFNNMPFFYKQDRSKQIIKFPPIPVNWDFSSIDEMLAGFKSIMQPNNDSGNSKEGKLSYSDYSLLPQLFKNIFMPEEKGDYASVLPLKEIFAKYTQARKMPFGYGEEFFKLISTDPDDPRIKYLRKKITTQWSLQWIGDQIPETVEHSQRHSKRLMEFTVNLVNVLGEEEFLKGVPEKLKKEFYFVLAIAMNVHDLGHTKLSYRTDNGKNLVLDGLPSVVRDLHNELTYQMLNEESDYNLLEPEVAIDNWLEEEIWEKIKKAVKLVSRYHRGHMPIDNESLPIKRKKFMDVFSLNLSTLEEECDKEFGDDQDWKKLTTVAARWLKFIDGVDVQADRTVDPAYRESRIKRTAYEIKKLIENFLANHMEHTEIGNQLEEIKNLAEDILKNTKNNASLGSKIEKIAKEIETHFFYPELGKALETEKEQIIVPQWLRLLDRIIFKALQFPHFEKHNLIRYVYPRFFRKHSVCGNFDRTLYLSLSINRDEISDASHTLNLLKGVKNDIIGEFKKAGLDGKEFPIKLIKMEIEPVSERVLITPLGTSPGVLYTLIKKLNPGKIYVITSKTGEDKIPEICEKSGYDADNVKSFLFNDPFAGFSEMERNFAEFEALNFDALDEIILNLAGGTSFLQYVASNMADRLEKKNYSVKKVFAVDRRDFKEQKENPYVVGEVVELP</sequence>
<protein>
    <recommendedName>
        <fullName evidence="3">CRISPR system ring nuclease SSO1393-like domain-containing protein</fullName>
    </recommendedName>
</protein>
<proteinExistence type="predicted"/>
<evidence type="ECO:0008006" key="3">
    <source>
        <dbReference type="Google" id="ProtNLM"/>
    </source>
</evidence>
<dbReference type="RefSeq" id="WP_068345106.1">
    <property type="nucleotide sequence ID" value="NZ_JFHK01000001.1"/>
</dbReference>